<reference evidence="3 4" key="1">
    <citation type="submission" date="2020-04" db="EMBL/GenBank/DDBJ databases">
        <title>Description of novel Gluconacetobacter.</title>
        <authorList>
            <person name="Sombolestani A."/>
        </authorList>
    </citation>
    <scope>NUCLEOTIDE SEQUENCE [LARGE SCALE GENOMIC DNA]</scope>
    <source>
        <strain evidence="2 3">LMG 1728</strain>
        <strain evidence="1 4">LMG 1731</strain>
    </source>
</reference>
<dbReference type="EMBL" id="JABEQN010000007">
    <property type="protein sequence ID" value="MBB2193590.1"/>
    <property type="molecule type" value="Genomic_DNA"/>
</dbReference>
<dbReference type="AlphaFoldDB" id="A0A7W4NVF0"/>
<organism evidence="1 4">
    <name type="scientific">Gluconacetobacter dulcium</name>
    <dbReference type="NCBI Taxonomy" id="2729096"/>
    <lineage>
        <taxon>Bacteria</taxon>
        <taxon>Pseudomonadati</taxon>
        <taxon>Pseudomonadota</taxon>
        <taxon>Alphaproteobacteria</taxon>
        <taxon>Acetobacterales</taxon>
        <taxon>Acetobacteraceae</taxon>
        <taxon>Gluconacetobacter</taxon>
    </lineage>
</organism>
<dbReference type="EMBL" id="JABEQO010000007">
    <property type="protein sequence ID" value="MBB2164340.1"/>
    <property type="molecule type" value="Genomic_DNA"/>
</dbReference>
<protein>
    <submittedName>
        <fullName evidence="1">Uncharacterized protein</fullName>
    </submittedName>
</protein>
<keyword evidence="3" id="KW-1185">Reference proteome</keyword>
<evidence type="ECO:0000313" key="2">
    <source>
        <dbReference type="EMBL" id="MBB2193590.1"/>
    </source>
</evidence>
<gene>
    <name evidence="2" type="ORF">HLH25_08040</name>
    <name evidence="1" type="ORF">HLH26_07250</name>
</gene>
<dbReference type="RefSeq" id="WP_182973550.1">
    <property type="nucleotide sequence ID" value="NZ_JABEQN010000007.1"/>
</dbReference>
<dbReference type="Proteomes" id="UP000540490">
    <property type="component" value="Unassembled WGS sequence"/>
</dbReference>
<dbReference type="Proteomes" id="UP000561077">
    <property type="component" value="Unassembled WGS sequence"/>
</dbReference>
<sequence length="248" mass="27400">MARRASSVRWSQVVRNQIHLNTAAALNSTELRSMVARKSRQLRDDAIGAGQTSGSVYTTYTDGIRGAAEETVPLQGGIIRYVFSEIAQAANWALSECRRRSPVGQGNFRDSWVVLVDGKAWTDAPATIPTGSEVWITNTTPYSRKIEVGGQRTRIPPGLIEAVRQATMRRFKSVRAAKAYKALQGGKDARGDPVPYILRAAGVASGLTWDKKAKSWARKHDAYTSRRPDRQAGQQLLYPTLILTNQRM</sequence>
<evidence type="ECO:0000313" key="3">
    <source>
        <dbReference type="Proteomes" id="UP000540490"/>
    </source>
</evidence>
<evidence type="ECO:0000313" key="1">
    <source>
        <dbReference type="EMBL" id="MBB2164340.1"/>
    </source>
</evidence>
<evidence type="ECO:0000313" key="4">
    <source>
        <dbReference type="Proteomes" id="UP000561077"/>
    </source>
</evidence>
<proteinExistence type="predicted"/>
<comment type="caution">
    <text evidence="1">The sequence shown here is derived from an EMBL/GenBank/DDBJ whole genome shotgun (WGS) entry which is preliminary data.</text>
</comment>
<accession>A0A7W4NVF0</accession>
<name>A0A7W4NVF0_9PROT</name>